<reference evidence="8" key="2">
    <citation type="submission" date="2020-08" db="EMBL/GenBank/DDBJ databases">
        <authorList>
            <person name="Kikuchi T."/>
        </authorList>
    </citation>
    <scope>NUCLEOTIDE SEQUENCE</scope>
    <source>
        <strain evidence="7">Ka4C1</strain>
    </source>
</reference>
<evidence type="ECO:0000313" key="8">
    <source>
        <dbReference type="EMBL" id="CAG9125169.1"/>
    </source>
</evidence>
<feature type="domain" description="BZIP" evidence="6">
    <location>
        <begin position="231"/>
        <end position="294"/>
    </location>
</feature>
<evidence type="ECO:0000256" key="2">
    <source>
        <dbReference type="ARBA" id="ARBA00023125"/>
    </source>
</evidence>
<dbReference type="InterPro" id="IPR000837">
    <property type="entry name" value="AP-1"/>
</dbReference>
<dbReference type="GO" id="GO:0005634">
    <property type="term" value="C:nucleus"/>
    <property type="evidence" value="ECO:0007669"/>
    <property type="project" value="TreeGrafter"/>
</dbReference>
<evidence type="ECO:0000313" key="11">
    <source>
        <dbReference type="WBParaSite" id="BXY_0556200.1"/>
    </source>
</evidence>
<dbReference type="PANTHER" id="PTHR23351">
    <property type="entry name" value="FOS TRANSCRIPTION FACTOR-RELATED"/>
    <property type="match status" value="1"/>
</dbReference>
<gene>
    <name evidence="7" type="ORF">BXYJ_LOCUS12641</name>
</gene>
<evidence type="ECO:0000259" key="6">
    <source>
        <dbReference type="PROSITE" id="PS50217"/>
    </source>
</evidence>
<dbReference type="AlphaFoldDB" id="A0A1I7RXU5"/>
<dbReference type="Gene3D" id="1.20.5.170">
    <property type="match status" value="1"/>
</dbReference>
<dbReference type="SMART" id="SM00338">
    <property type="entry name" value="BRLZ"/>
    <property type="match status" value="1"/>
</dbReference>
<evidence type="ECO:0000256" key="1">
    <source>
        <dbReference type="ARBA" id="ARBA00023015"/>
    </source>
</evidence>
<feature type="region of interest" description="Disordered" evidence="5">
    <location>
        <begin position="190"/>
        <end position="243"/>
    </location>
</feature>
<keyword evidence="4" id="KW-0175">Coiled coil</keyword>
<dbReference type="Proteomes" id="UP000095284">
    <property type="component" value="Unplaced"/>
</dbReference>
<dbReference type="eggNOG" id="KOG1414">
    <property type="taxonomic scope" value="Eukaryota"/>
</dbReference>
<protein>
    <submittedName>
        <fullName evidence="7">(pine wood nematode) hypothetical protein</fullName>
    </submittedName>
    <submittedName>
        <fullName evidence="11">BZIP domain-containing protein</fullName>
    </submittedName>
</protein>
<evidence type="ECO:0000313" key="9">
    <source>
        <dbReference type="Proteomes" id="UP000095284"/>
    </source>
</evidence>
<keyword evidence="3" id="KW-0804">Transcription</keyword>
<dbReference type="GO" id="GO:0000978">
    <property type="term" value="F:RNA polymerase II cis-regulatory region sequence-specific DNA binding"/>
    <property type="evidence" value="ECO:0007669"/>
    <property type="project" value="TreeGrafter"/>
</dbReference>
<feature type="coiled-coil region" evidence="4">
    <location>
        <begin position="249"/>
        <end position="290"/>
    </location>
</feature>
<sequence>MNPGFHQPSAHDDAALTNASSLDASLVAGTSGLNAIESGTRALSLDQQSLSQRSLGQGSSREVIASGLPQIYLQPIDGQLQSGVQRNGEDSSASEFYQNIPTTYVYSGDETGQIPSTPTFTPGFLPSYNYALTPTLDLNMFWTPWSFEMINGNDLTSPLTEYQPSFPANPIQPRLPPLQTGLPDFQLPFMTRSSTSTAPYGMRSQTNAGRKGGRRPREIEEKDYDLPDDEKDKRAKRRQRNKEAAARCRKRRLDLMEALQIQVDDLREENRQKQLLIDQLTQQKNKLDEMLRHNCQMEGTQMIKDDMMYNNGNDLMMKAQLKTEVEEYEQQQQMYQQRLQADMDLYKDDAMMGGPGSPSNYAISSSSMLINNDPVISQAALKRSRHSPLPSINEIESNVCHSQASHPFSRPTSLPLSTMSQYAQNDMNMPSITTPSSGLGGGYSLLDQQTFLTPLVPGAVPVPLQTPPHNGELRQL</sequence>
<reference evidence="11" key="1">
    <citation type="submission" date="2016-11" db="UniProtKB">
        <authorList>
            <consortium name="WormBaseParasite"/>
        </authorList>
    </citation>
    <scope>IDENTIFICATION</scope>
</reference>
<dbReference type="Proteomes" id="UP000582659">
    <property type="component" value="Unassembled WGS sequence"/>
</dbReference>
<dbReference type="EMBL" id="CAJFCV020000005">
    <property type="protein sequence ID" value="CAG9125169.1"/>
    <property type="molecule type" value="Genomic_DNA"/>
</dbReference>
<evidence type="ECO:0000313" key="7">
    <source>
        <dbReference type="EMBL" id="CAD5232550.1"/>
    </source>
</evidence>
<dbReference type="InterPro" id="IPR004827">
    <property type="entry name" value="bZIP"/>
</dbReference>
<dbReference type="PROSITE" id="PS00036">
    <property type="entry name" value="BZIP_BASIC"/>
    <property type="match status" value="1"/>
</dbReference>
<feature type="compositionally biased region" description="Polar residues" evidence="5">
    <location>
        <begin position="191"/>
        <end position="208"/>
    </location>
</feature>
<name>A0A1I7RXU5_BURXY</name>
<keyword evidence="1" id="KW-0805">Transcription regulation</keyword>
<dbReference type="PROSITE" id="PS50217">
    <property type="entry name" value="BZIP"/>
    <property type="match status" value="1"/>
</dbReference>
<dbReference type="PRINTS" id="PR00042">
    <property type="entry name" value="LEUZIPPRFOS"/>
</dbReference>
<organism evidence="9 11">
    <name type="scientific">Bursaphelenchus xylophilus</name>
    <name type="common">Pinewood nematode worm</name>
    <name type="synonym">Aphelenchoides xylophilus</name>
    <dbReference type="NCBI Taxonomy" id="6326"/>
    <lineage>
        <taxon>Eukaryota</taxon>
        <taxon>Metazoa</taxon>
        <taxon>Ecdysozoa</taxon>
        <taxon>Nematoda</taxon>
        <taxon>Chromadorea</taxon>
        <taxon>Rhabditida</taxon>
        <taxon>Tylenchina</taxon>
        <taxon>Tylenchomorpha</taxon>
        <taxon>Aphelenchoidea</taxon>
        <taxon>Aphelenchoididae</taxon>
        <taxon>Bursaphelenchus</taxon>
    </lineage>
</organism>
<dbReference type="CDD" id="cd14699">
    <property type="entry name" value="bZIP_Fos_like"/>
    <property type="match status" value="1"/>
</dbReference>
<dbReference type="OrthoDB" id="2187714at2759"/>
<dbReference type="SUPFAM" id="SSF57959">
    <property type="entry name" value="Leucine zipper domain"/>
    <property type="match status" value="1"/>
</dbReference>
<proteinExistence type="predicted"/>
<keyword evidence="10" id="KW-1185">Reference proteome</keyword>
<evidence type="ECO:0000313" key="10">
    <source>
        <dbReference type="Proteomes" id="UP000659654"/>
    </source>
</evidence>
<keyword evidence="2" id="KW-0238">DNA-binding</keyword>
<dbReference type="PANTHER" id="PTHR23351:SF24">
    <property type="entry name" value="ACTIVATING TRANSCRIPTION FACTOR 3-RELATED"/>
    <property type="match status" value="1"/>
</dbReference>
<evidence type="ECO:0000256" key="3">
    <source>
        <dbReference type="ARBA" id="ARBA00023163"/>
    </source>
</evidence>
<dbReference type="EMBL" id="CAJFDI010000005">
    <property type="protein sequence ID" value="CAD5232550.1"/>
    <property type="molecule type" value="Genomic_DNA"/>
</dbReference>
<dbReference type="Pfam" id="PF00170">
    <property type="entry name" value="bZIP_1"/>
    <property type="match status" value="1"/>
</dbReference>
<accession>A0A1I7RXU5</accession>
<dbReference type="Proteomes" id="UP000659654">
    <property type="component" value="Unassembled WGS sequence"/>
</dbReference>
<dbReference type="InterPro" id="IPR046347">
    <property type="entry name" value="bZIP_sf"/>
</dbReference>
<evidence type="ECO:0000256" key="5">
    <source>
        <dbReference type="SAM" id="MobiDB-lite"/>
    </source>
</evidence>
<dbReference type="WBParaSite" id="BXY_0556200.1">
    <property type="protein sequence ID" value="BXY_0556200.1"/>
    <property type="gene ID" value="BXY_0556200"/>
</dbReference>
<evidence type="ECO:0000256" key="4">
    <source>
        <dbReference type="SAM" id="Coils"/>
    </source>
</evidence>
<dbReference type="GO" id="GO:0000981">
    <property type="term" value="F:DNA-binding transcription factor activity, RNA polymerase II-specific"/>
    <property type="evidence" value="ECO:0007669"/>
    <property type="project" value="TreeGrafter"/>
</dbReference>